<evidence type="ECO:0000313" key="3">
    <source>
        <dbReference type="Proteomes" id="UP000265566"/>
    </source>
</evidence>
<keyword evidence="1" id="KW-0812">Transmembrane</keyword>
<evidence type="ECO:0000256" key="1">
    <source>
        <dbReference type="SAM" id="Phobius"/>
    </source>
</evidence>
<name>A0A396GM79_MEDTR</name>
<protein>
    <recommendedName>
        <fullName evidence="4">Transmembrane protein</fullName>
    </recommendedName>
</protein>
<accession>A0A396GM79</accession>
<dbReference type="Gramene" id="rna47975">
    <property type="protein sequence ID" value="RHN41633.1"/>
    <property type="gene ID" value="gene47975"/>
</dbReference>
<keyword evidence="1" id="KW-1133">Transmembrane helix</keyword>
<organism evidence="2 3">
    <name type="scientific">Medicago truncatula</name>
    <name type="common">Barrel medic</name>
    <name type="synonym">Medicago tribuloides</name>
    <dbReference type="NCBI Taxonomy" id="3880"/>
    <lineage>
        <taxon>Eukaryota</taxon>
        <taxon>Viridiplantae</taxon>
        <taxon>Streptophyta</taxon>
        <taxon>Embryophyta</taxon>
        <taxon>Tracheophyta</taxon>
        <taxon>Spermatophyta</taxon>
        <taxon>Magnoliopsida</taxon>
        <taxon>eudicotyledons</taxon>
        <taxon>Gunneridae</taxon>
        <taxon>Pentapetalae</taxon>
        <taxon>rosids</taxon>
        <taxon>fabids</taxon>
        <taxon>Fabales</taxon>
        <taxon>Fabaceae</taxon>
        <taxon>Papilionoideae</taxon>
        <taxon>50 kb inversion clade</taxon>
        <taxon>NPAAA clade</taxon>
        <taxon>Hologalegina</taxon>
        <taxon>IRL clade</taxon>
        <taxon>Trifolieae</taxon>
        <taxon>Medicago</taxon>
    </lineage>
</organism>
<evidence type="ECO:0000313" key="2">
    <source>
        <dbReference type="EMBL" id="RHN41633.1"/>
    </source>
</evidence>
<keyword evidence="1" id="KW-0472">Membrane</keyword>
<evidence type="ECO:0008006" key="4">
    <source>
        <dbReference type="Google" id="ProtNLM"/>
    </source>
</evidence>
<proteinExistence type="predicted"/>
<gene>
    <name evidence="2" type="ORF">MtrunA17_Chr8g0368131</name>
</gene>
<dbReference type="Proteomes" id="UP000265566">
    <property type="component" value="Chromosome 8"/>
</dbReference>
<comment type="caution">
    <text evidence="2">The sequence shown here is derived from an EMBL/GenBank/DDBJ whole genome shotgun (WGS) entry which is preliminary data.</text>
</comment>
<dbReference type="AlphaFoldDB" id="A0A396GM79"/>
<sequence length="51" mass="5931">MRQNWVAKLEGCFQSCEQELFPCFGFLTLKVALLHLSYILAFVECKCQQES</sequence>
<reference evidence="3" key="1">
    <citation type="journal article" date="2018" name="Nat. Plants">
        <title>Whole-genome landscape of Medicago truncatula symbiotic genes.</title>
        <authorList>
            <person name="Pecrix Y."/>
            <person name="Staton S.E."/>
            <person name="Sallet E."/>
            <person name="Lelandais-Briere C."/>
            <person name="Moreau S."/>
            <person name="Carrere S."/>
            <person name="Blein T."/>
            <person name="Jardinaud M.F."/>
            <person name="Latrasse D."/>
            <person name="Zouine M."/>
            <person name="Zahm M."/>
            <person name="Kreplak J."/>
            <person name="Mayjonade B."/>
            <person name="Satge C."/>
            <person name="Perez M."/>
            <person name="Cauet S."/>
            <person name="Marande W."/>
            <person name="Chantry-Darmon C."/>
            <person name="Lopez-Roques C."/>
            <person name="Bouchez O."/>
            <person name="Berard A."/>
            <person name="Debelle F."/>
            <person name="Munos S."/>
            <person name="Bendahmane A."/>
            <person name="Berges H."/>
            <person name="Niebel A."/>
            <person name="Buitink J."/>
            <person name="Frugier F."/>
            <person name="Benhamed M."/>
            <person name="Crespi M."/>
            <person name="Gouzy J."/>
            <person name="Gamas P."/>
        </authorList>
    </citation>
    <scope>NUCLEOTIDE SEQUENCE [LARGE SCALE GENOMIC DNA]</scope>
    <source>
        <strain evidence="3">cv. Jemalong A17</strain>
    </source>
</reference>
<feature type="transmembrane region" description="Helical" evidence="1">
    <location>
        <begin position="20"/>
        <end position="43"/>
    </location>
</feature>
<dbReference type="EMBL" id="PSQE01000008">
    <property type="protein sequence ID" value="RHN41633.1"/>
    <property type="molecule type" value="Genomic_DNA"/>
</dbReference>